<dbReference type="EMBL" id="JAQIZT010000014">
    <property type="protein sequence ID" value="KAJ6973892.1"/>
    <property type="molecule type" value="Genomic_DNA"/>
</dbReference>
<evidence type="ECO:0000313" key="1">
    <source>
        <dbReference type="EMBL" id="KAJ6973767.1"/>
    </source>
</evidence>
<proteinExistence type="predicted"/>
<dbReference type="EMBL" id="JAQIZT010000014">
    <property type="protein sequence ID" value="KAJ6973773.1"/>
    <property type="molecule type" value="Genomic_DNA"/>
</dbReference>
<protein>
    <submittedName>
        <fullName evidence="2">Uncharacterized protein</fullName>
    </submittedName>
</protein>
<dbReference type="AlphaFoldDB" id="A0AAD6LV13"/>
<gene>
    <name evidence="1" type="ORF">NC653_033945</name>
    <name evidence="2" type="ORF">NC653_033947</name>
    <name evidence="3" type="ORF">NC653_034039</name>
</gene>
<evidence type="ECO:0000313" key="4">
    <source>
        <dbReference type="Proteomes" id="UP001164929"/>
    </source>
</evidence>
<keyword evidence="4" id="KW-1185">Reference proteome</keyword>
<reference evidence="2" key="1">
    <citation type="journal article" date="2023" name="Mol. Ecol. Resour.">
        <title>Chromosome-level genome assembly of a triploid poplar Populus alba 'Berolinensis'.</title>
        <authorList>
            <person name="Chen S."/>
            <person name="Yu Y."/>
            <person name="Wang X."/>
            <person name="Wang S."/>
            <person name="Zhang T."/>
            <person name="Zhou Y."/>
            <person name="He R."/>
            <person name="Meng N."/>
            <person name="Wang Y."/>
            <person name="Liu W."/>
            <person name="Liu Z."/>
            <person name="Liu J."/>
            <person name="Guo Q."/>
            <person name="Huang H."/>
            <person name="Sederoff R.R."/>
            <person name="Wang G."/>
            <person name="Qu G."/>
            <person name="Chen S."/>
        </authorList>
    </citation>
    <scope>NUCLEOTIDE SEQUENCE</scope>
    <source>
        <strain evidence="2">SC-2020</strain>
    </source>
</reference>
<evidence type="ECO:0000313" key="2">
    <source>
        <dbReference type="EMBL" id="KAJ6973773.1"/>
    </source>
</evidence>
<comment type="caution">
    <text evidence="2">The sequence shown here is derived from an EMBL/GenBank/DDBJ whole genome shotgun (WGS) entry which is preliminary data.</text>
</comment>
<organism evidence="2 4">
    <name type="scientific">Populus alba x Populus x berolinensis</name>
    <dbReference type="NCBI Taxonomy" id="444605"/>
    <lineage>
        <taxon>Eukaryota</taxon>
        <taxon>Viridiplantae</taxon>
        <taxon>Streptophyta</taxon>
        <taxon>Embryophyta</taxon>
        <taxon>Tracheophyta</taxon>
        <taxon>Spermatophyta</taxon>
        <taxon>Magnoliopsida</taxon>
        <taxon>eudicotyledons</taxon>
        <taxon>Gunneridae</taxon>
        <taxon>Pentapetalae</taxon>
        <taxon>rosids</taxon>
        <taxon>fabids</taxon>
        <taxon>Malpighiales</taxon>
        <taxon>Salicaceae</taxon>
        <taxon>Saliceae</taxon>
        <taxon>Populus</taxon>
    </lineage>
</organism>
<dbReference type="EMBL" id="JAQIZT010000014">
    <property type="protein sequence ID" value="KAJ6973767.1"/>
    <property type="molecule type" value="Genomic_DNA"/>
</dbReference>
<name>A0AAD6LV13_9ROSI</name>
<evidence type="ECO:0000313" key="3">
    <source>
        <dbReference type="EMBL" id="KAJ6973892.1"/>
    </source>
</evidence>
<accession>A0AAD6LV13</accession>
<dbReference type="Proteomes" id="UP001164929">
    <property type="component" value="Chromosome 14"/>
</dbReference>
<sequence>MILIMLCMTHSILGSRGAILHWRRLERLIV</sequence>